<evidence type="ECO:0000256" key="1">
    <source>
        <dbReference type="SAM" id="Phobius"/>
    </source>
</evidence>
<proteinExistence type="predicted"/>
<gene>
    <name evidence="2" type="ORF">SAMN05216353_11655</name>
</gene>
<evidence type="ECO:0000313" key="2">
    <source>
        <dbReference type="EMBL" id="SFF97011.1"/>
    </source>
</evidence>
<dbReference type="EMBL" id="FOOG01000016">
    <property type="protein sequence ID" value="SFF97011.1"/>
    <property type="molecule type" value="Genomic_DNA"/>
</dbReference>
<keyword evidence="1" id="KW-0472">Membrane</keyword>
<accession>A0A1I2N6K8</accession>
<dbReference type="OrthoDB" id="2193366at2"/>
<keyword evidence="1" id="KW-0812">Transmembrane</keyword>
<evidence type="ECO:0000313" key="3">
    <source>
        <dbReference type="Proteomes" id="UP000198897"/>
    </source>
</evidence>
<dbReference type="Proteomes" id="UP000198897">
    <property type="component" value="Unassembled WGS sequence"/>
</dbReference>
<organism evidence="2 3">
    <name type="scientific">Halobacillus alkaliphilus</name>
    <dbReference type="NCBI Taxonomy" id="396056"/>
    <lineage>
        <taxon>Bacteria</taxon>
        <taxon>Bacillati</taxon>
        <taxon>Bacillota</taxon>
        <taxon>Bacilli</taxon>
        <taxon>Bacillales</taxon>
        <taxon>Bacillaceae</taxon>
        <taxon>Halobacillus</taxon>
    </lineage>
</organism>
<dbReference type="RefSeq" id="WP_089751995.1">
    <property type="nucleotide sequence ID" value="NZ_FOOG01000016.1"/>
</dbReference>
<sequence>MKRANKKGKKIIGWLLFLAAIGLCCVQGVYFLLENNYSVEYIDNRLFYVINLLIIVFMTLTIFLLLTIEKKWKIIISSFAAALILLQAGLMINHSYETKQVISFSPELNHQLVIKEDSDTSQAAYYRTRYGLFVRPKEDLPYQTSGDYKVKWLEKDIAAVTYEATDRTLHQYIGTYGARDGGISYSYVASMTRGQWKGETAQVTNSSEGIVIEHKGETEHYTHENMVQFGTLALVLMENNEAKWTIALNENFESNSNAPEPPAGEITLYKATMEKNDPISLEYISATD</sequence>
<protein>
    <submittedName>
        <fullName evidence="2">Uncharacterized protein</fullName>
    </submittedName>
</protein>
<feature type="transmembrane region" description="Helical" evidence="1">
    <location>
        <begin position="12"/>
        <end position="33"/>
    </location>
</feature>
<reference evidence="3" key="1">
    <citation type="submission" date="2016-10" db="EMBL/GenBank/DDBJ databases">
        <authorList>
            <person name="Varghese N."/>
            <person name="Submissions S."/>
        </authorList>
    </citation>
    <scope>NUCLEOTIDE SEQUENCE [LARGE SCALE GENOMIC DNA]</scope>
    <source>
        <strain evidence="3">FP5</strain>
    </source>
</reference>
<feature type="transmembrane region" description="Helical" evidence="1">
    <location>
        <begin position="74"/>
        <end position="92"/>
    </location>
</feature>
<name>A0A1I2N6K8_9BACI</name>
<keyword evidence="3" id="KW-1185">Reference proteome</keyword>
<feature type="transmembrane region" description="Helical" evidence="1">
    <location>
        <begin position="45"/>
        <end position="67"/>
    </location>
</feature>
<keyword evidence="1" id="KW-1133">Transmembrane helix</keyword>
<dbReference type="AlphaFoldDB" id="A0A1I2N6K8"/>